<sequence>MMRVLLTGGCGFIGAHIVEGILKETDWSVVILDRLDLSGNLERLRDIDVWEKEKSRVKFVWWDLKSELNSGVREDIGNIDYILHLAASSHVDRSIDDPMSFVMDNVVGTTNLLLFARNIKVKKTVYFSTDEVFGPAEFTIRYKEWDRYNSSNPYAASKAGGEEMAIAFANTYKMPIIITHTMNVFGERQHPEKFIPKVIRMVQKDEVVPIHANRARLKSGSRYWIHARNVTKALLYILENGECLDGSGKQGKYNIVGEREISNLDMARFIADIIGKEGKYEMIDFHSSRPGHDLRYALNGELLEELGFKFPKTFDKSLTNTIKWYLSAKNKKWLTYGEKKD</sequence>
<dbReference type="Gene3D" id="3.90.25.10">
    <property type="entry name" value="UDP-galactose 4-epimerase, domain 1"/>
    <property type="match status" value="1"/>
</dbReference>
<dbReference type="SUPFAM" id="SSF51735">
    <property type="entry name" value="NAD(P)-binding Rossmann-fold domains"/>
    <property type="match status" value="1"/>
</dbReference>
<proteinExistence type="predicted"/>
<dbReference type="Pfam" id="PF16363">
    <property type="entry name" value="GDP_Man_Dehyd"/>
    <property type="match status" value="1"/>
</dbReference>
<gene>
    <name evidence="2" type="ORF">ENI13_00530</name>
</gene>
<dbReference type="Proteomes" id="UP000885695">
    <property type="component" value="Unassembled WGS sequence"/>
</dbReference>
<evidence type="ECO:0000259" key="1">
    <source>
        <dbReference type="Pfam" id="PF16363"/>
    </source>
</evidence>
<organism evidence="2">
    <name type="scientific">candidate division CPR3 bacterium</name>
    <dbReference type="NCBI Taxonomy" id="2268181"/>
    <lineage>
        <taxon>Bacteria</taxon>
        <taxon>Bacteria division CPR3</taxon>
    </lineage>
</organism>
<dbReference type="PANTHER" id="PTHR43000">
    <property type="entry name" value="DTDP-D-GLUCOSE 4,6-DEHYDRATASE-RELATED"/>
    <property type="match status" value="1"/>
</dbReference>
<reference evidence="2" key="1">
    <citation type="journal article" date="2020" name="mSystems">
        <title>Genome- and Community-Level Interaction Insights into Carbon Utilization and Element Cycling Functions of Hydrothermarchaeota in Hydrothermal Sediment.</title>
        <authorList>
            <person name="Zhou Z."/>
            <person name="Liu Y."/>
            <person name="Xu W."/>
            <person name="Pan J."/>
            <person name="Luo Z.H."/>
            <person name="Li M."/>
        </authorList>
    </citation>
    <scope>NUCLEOTIDE SEQUENCE [LARGE SCALE GENOMIC DNA]</scope>
    <source>
        <strain evidence="2">HyVt-369</strain>
    </source>
</reference>
<dbReference type="InterPro" id="IPR016040">
    <property type="entry name" value="NAD(P)-bd_dom"/>
</dbReference>
<dbReference type="Gene3D" id="3.40.50.720">
    <property type="entry name" value="NAD(P)-binding Rossmann-like Domain"/>
    <property type="match status" value="1"/>
</dbReference>
<accession>A0A7C1NZC7</accession>
<dbReference type="EMBL" id="DRHL01000024">
    <property type="protein sequence ID" value="HEB13447.1"/>
    <property type="molecule type" value="Genomic_DNA"/>
</dbReference>
<evidence type="ECO:0000313" key="2">
    <source>
        <dbReference type="EMBL" id="HEB13447.1"/>
    </source>
</evidence>
<feature type="domain" description="NAD(P)-binding" evidence="1">
    <location>
        <begin position="5"/>
        <end position="318"/>
    </location>
</feature>
<dbReference type="InterPro" id="IPR036291">
    <property type="entry name" value="NAD(P)-bd_dom_sf"/>
</dbReference>
<comment type="caution">
    <text evidence="2">The sequence shown here is derived from an EMBL/GenBank/DDBJ whole genome shotgun (WGS) entry which is preliminary data.</text>
</comment>
<dbReference type="AlphaFoldDB" id="A0A7C1NZC7"/>
<protein>
    <submittedName>
        <fullName evidence="2">NAD-dependent epimerase/dehydratase family protein</fullName>
    </submittedName>
</protein>
<name>A0A7C1NZC7_UNCC3</name>